<evidence type="ECO:0000256" key="1">
    <source>
        <dbReference type="ARBA" id="ARBA00004123"/>
    </source>
</evidence>
<feature type="compositionally biased region" description="Acidic residues" evidence="7">
    <location>
        <begin position="887"/>
        <end position="896"/>
    </location>
</feature>
<dbReference type="EMBL" id="JBAHYK010000129">
    <property type="protein sequence ID" value="KAL0577930.1"/>
    <property type="molecule type" value="Genomic_DNA"/>
</dbReference>
<evidence type="ECO:0000256" key="7">
    <source>
        <dbReference type="SAM" id="MobiDB-lite"/>
    </source>
</evidence>
<evidence type="ECO:0000256" key="4">
    <source>
        <dbReference type="ARBA" id="ARBA00022490"/>
    </source>
</evidence>
<reference evidence="9 10" key="1">
    <citation type="submission" date="2024-02" db="EMBL/GenBank/DDBJ databases">
        <title>A draft genome for the cacao thread blight pathogen Marasmius crinis-equi.</title>
        <authorList>
            <person name="Cohen S.P."/>
            <person name="Baruah I.K."/>
            <person name="Amoako-Attah I."/>
            <person name="Bukari Y."/>
            <person name="Meinhardt L.W."/>
            <person name="Bailey B.A."/>
        </authorList>
    </citation>
    <scope>NUCLEOTIDE SEQUENCE [LARGE SCALE GENOMIC DNA]</scope>
    <source>
        <strain evidence="9 10">GH-76</strain>
    </source>
</reference>
<dbReference type="PROSITE" id="PS50166">
    <property type="entry name" value="IMPORTIN_B_NT"/>
    <property type="match status" value="1"/>
</dbReference>
<keyword evidence="3" id="KW-0813">Transport</keyword>
<protein>
    <submittedName>
        <fullName evidence="9">Nonsense-mediated mRNA decay protein 5</fullName>
    </submittedName>
</protein>
<dbReference type="InterPro" id="IPR016024">
    <property type="entry name" value="ARM-type_fold"/>
</dbReference>
<dbReference type="SUPFAM" id="SSF48371">
    <property type="entry name" value="ARM repeat"/>
    <property type="match status" value="1"/>
</dbReference>
<evidence type="ECO:0000256" key="5">
    <source>
        <dbReference type="ARBA" id="ARBA00022927"/>
    </source>
</evidence>
<dbReference type="Gene3D" id="1.25.10.10">
    <property type="entry name" value="Leucine-rich Repeat Variant"/>
    <property type="match status" value="1"/>
</dbReference>
<evidence type="ECO:0000256" key="3">
    <source>
        <dbReference type="ARBA" id="ARBA00022448"/>
    </source>
</evidence>
<organism evidence="9 10">
    <name type="scientific">Marasmius crinis-equi</name>
    <dbReference type="NCBI Taxonomy" id="585013"/>
    <lineage>
        <taxon>Eukaryota</taxon>
        <taxon>Fungi</taxon>
        <taxon>Dikarya</taxon>
        <taxon>Basidiomycota</taxon>
        <taxon>Agaricomycotina</taxon>
        <taxon>Agaricomycetes</taxon>
        <taxon>Agaricomycetidae</taxon>
        <taxon>Agaricales</taxon>
        <taxon>Marasmiineae</taxon>
        <taxon>Marasmiaceae</taxon>
        <taxon>Marasmius</taxon>
    </lineage>
</organism>
<gene>
    <name evidence="9" type="primary">NMD5_1</name>
    <name evidence="9" type="ORF">V5O48_004069</name>
</gene>
<name>A0ABR3FRH3_9AGAR</name>
<keyword evidence="5" id="KW-0653">Protein transport</keyword>
<feature type="compositionally biased region" description="Acidic residues" evidence="7">
    <location>
        <begin position="906"/>
        <end position="918"/>
    </location>
</feature>
<evidence type="ECO:0000259" key="8">
    <source>
        <dbReference type="PROSITE" id="PS50166"/>
    </source>
</evidence>
<comment type="subcellular location">
    <subcellularLocation>
        <location evidence="2">Cytoplasm</location>
    </subcellularLocation>
    <subcellularLocation>
        <location evidence="1">Nucleus</location>
    </subcellularLocation>
</comment>
<dbReference type="Proteomes" id="UP001465976">
    <property type="component" value="Unassembled WGS sequence"/>
</dbReference>
<sequence>MTLDPDRNIQRAAELIICKIGIEEGAVATLLKIIAADSVDLSTRQACSVWLKNRVASHFHLEASIDHVDCNPIPQSDKNALRSDILALLVVSPSRTISRHLASTLNSIVSTDYPDVWPSLLENIKSLLRSTESREVQAGCIATLETVKAFRFRQNGRYMAPILESLFPTLVSIAHQMVRTPPSQAQEIPIILHLMLKAYGTSLAINLSSHQQTAESLAPWGQLLFAFVNLSIPKEAVPVDEDEREQSEWWKAKKWAFATLGRLFHRFGNPSQLPSPMLKKYGKFAEHFVTVYAPEILNIYLRQVKLYVSGQAWLSRKCQYHIFSFFTECVKPKLTWVLLKPHLETLLSSFVFPHLCFTPSKQALWRNDPVDYLRVVLDQREGFACTPASGATSFLFALVTNRMGTTFLPILGFTYLILQSNAAPSRRFGALSMITVLSPWIMKHPDHNVRNDMELFVERFVAPEYTTSEPYMRAIAYEVLGTIAKSGIKWSNVENLNKHFKAITMALDDSELPVRAQAILALTELVISNESVRVQVAPQVEHVAQGLLKLCDQTDLDILNHSMEVMINQFTAELLPVTDQLVRSLCDSYMRLAKKSIDGKEIEVEKIYAAMAVSKTIWTIVEALESAPEFLTRIQEIIIPIIVSTLENELFDLFDNMFDLIYSVTSKLRAISPNLWTVFEITYKLYKSDAVLLLEVFAPLDNFVSYGHEVIRDCPEYQQMLVEIYAMSLTNKELGESDGVHGCGLAQSILLNLRGCVDNVLQTFIVTASDHLKLAETTGLRTALLNVLINTVLYNPSSALHLMETSESGSARTFLDEWFTVINADDVLLPRVHDKKLSIFALSSLLELDPDLIPESLIGGWPRIVAGILRLFKDLPKAIAGKKTPELLEDDDGADAQEEKPLNVCGDDEDVRGEESEYYETPAKETDYEDEAVALEELGHYSPLDNMNPSSLFKQALTSFQMRNGAGYQAATTSLDVEQQTLLIEVMRLADAPTEAILT</sequence>
<comment type="caution">
    <text evidence="9">The sequence shown here is derived from an EMBL/GenBank/DDBJ whole genome shotgun (WGS) entry which is preliminary data.</text>
</comment>
<evidence type="ECO:0000313" key="9">
    <source>
        <dbReference type="EMBL" id="KAL0577930.1"/>
    </source>
</evidence>
<accession>A0ABR3FRH3</accession>
<dbReference type="PANTHER" id="PTHR10997:SF18">
    <property type="entry name" value="D-IMPORTIN 7_RANBP7"/>
    <property type="match status" value="1"/>
</dbReference>
<keyword evidence="4" id="KW-0963">Cytoplasm</keyword>
<keyword evidence="10" id="KW-1185">Reference proteome</keyword>
<feature type="region of interest" description="Disordered" evidence="7">
    <location>
        <begin position="886"/>
        <end position="923"/>
    </location>
</feature>
<keyword evidence="6" id="KW-0539">Nucleus</keyword>
<dbReference type="Pfam" id="PF03810">
    <property type="entry name" value="IBN_N"/>
    <property type="match status" value="1"/>
</dbReference>
<evidence type="ECO:0000313" key="10">
    <source>
        <dbReference type="Proteomes" id="UP001465976"/>
    </source>
</evidence>
<evidence type="ECO:0000256" key="2">
    <source>
        <dbReference type="ARBA" id="ARBA00004496"/>
    </source>
</evidence>
<dbReference type="InterPro" id="IPR001494">
    <property type="entry name" value="Importin-beta_N"/>
</dbReference>
<evidence type="ECO:0000256" key="6">
    <source>
        <dbReference type="ARBA" id="ARBA00023242"/>
    </source>
</evidence>
<feature type="domain" description="Importin N-terminal" evidence="8">
    <location>
        <begin position="13"/>
        <end position="91"/>
    </location>
</feature>
<dbReference type="PANTHER" id="PTHR10997">
    <property type="entry name" value="IMPORTIN-7, 8, 11"/>
    <property type="match status" value="1"/>
</dbReference>
<proteinExistence type="predicted"/>
<dbReference type="InterPro" id="IPR011989">
    <property type="entry name" value="ARM-like"/>
</dbReference>